<name>A0ABQ2Q9L6_9GAMM</name>
<dbReference type="NCBIfam" id="NF002449">
    <property type="entry name" value="PRK01617.1"/>
    <property type="match status" value="1"/>
</dbReference>
<comment type="similarity">
    <text evidence="1 2">Belongs to the UPF0225 family.</text>
</comment>
<evidence type="ECO:0000259" key="3">
    <source>
        <dbReference type="Pfam" id="PF17775"/>
    </source>
</evidence>
<dbReference type="NCBIfam" id="NF002486">
    <property type="entry name" value="PRK01752.1"/>
    <property type="match status" value="1"/>
</dbReference>
<dbReference type="InterPro" id="IPR048469">
    <property type="entry name" value="YchJ-like_M"/>
</dbReference>
<dbReference type="PANTHER" id="PTHR33747:SF1">
    <property type="entry name" value="ADENYLATE CYCLASE-ASSOCIATED CAP C-TERMINAL DOMAIN-CONTAINING PROTEIN"/>
    <property type="match status" value="1"/>
</dbReference>
<dbReference type="Pfam" id="PF02810">
    <property type="entry name" value="SEC-C"/>
    <property type="match status" value="2"/>
</dbReference>
<organism evidence="4 5">
    <name type="scientific">Shewanella saliphila</name>
    <dbReference type="NCBI Taxonomy" id="2282698"/>
    <lineage>
        <taxon>Bacteria</taxon>
        <taxon>Pseudomonadati</taxon>
        <taxon>Pseudomonadota</taxon>
        <taxon>Gammaproteobacteria</taxon>
        <taxon>Alteromonadales</taxon>
        <taxon>Shewanellaceae</taxon>
        <taxon>Shewanella</taxon>
    </lineage>
</organism>
<evidence type="ECO:0000256" key="1">
    <source>
        <dbReference type="ARBA" id="ARBA00010839"/>
    </source>
</evidence>
<evidence type="ECO:0000313" key="5">
    <source>
        <dbReference type="Proteomes" id="UP000654367"/>
    </source>
</evidence>
<dbReference type="InterPro" id="IPR004027">
    <property type="entry name" value="SEC_C_motif"/>
</dbReference>
<dbReference type="InterPro" id="IPR023006">
    <property type="entry name" value="YchJ-like"/>
</dbReference>
<dbReference type="RefSeq" id="WP_188920887.1">
    <property type="nucleotide sequence ID" value="NZ_BMQV01000026.1"/>
</dbReference>
<evidence type="ECO:0000313" key="4">
    <source>
        <dbReference type="EMBL" id="GGP58231.1"/>
    </source>
</evidence>
<reference evidence="5" key="1">
    <citation type="journal article" date="2019" name="Int. J. Syst. Evol. Microbiol.">
        <title>The Global Catalogue of Microorganisms (GCM) 10K type strain sequencing project: providing services to taxonomists for standard genome sequencing and annotation.</title>
        <authorList>
            <consortium name="The Broad Institute Genomics Platform"/>
            <consortium name="The Broad Institute Genome Sequencing Center for Infectious Disease"/>
            <person name="Wu L."/>
            <person name="Ma J."/>
        </authorList>
    </citation>
    <scope>NUCLEOTIDE SEQUENCE [LARGE SCALE GENOMIC DNA]</scope>
    <source>
        <strain evidence="5">JCM 32304</strain>
    </source>
</reference>
<dbReference type="SUPFAM" id="SSF54427">
    <property type="entry name" value="NTF2-like"/>
    <property type="match status" value="1"/>
</dbReference>
<dbReference type="Proteomes" id="UP000654367">
    <property type="component" value="Unassembled WGS sequence"/>
</dbReference>
<keyword evidence="5" id="KW-1185">Reference proteome</keyword>
<protein>
    <recommendedName>
        <fullName evidence="2">UPF0225 protein GCM10009409_25200</fullName>
    </recommendedName>
</protein>
<feature type="domain" description="YchJ-like middle NTF2-like" evidence="3">
    <location>
        <begin position="35"/>
        <end position="129"/>
    </location>
</feature>
<dbReference type="EMBL" id="BMQV01000026">
    <property type="protein sequence ID" value="GGP58231.1"/>
    <property type="molecule type" value="Genomic_DNA"/>
</dbReference>
<accession>A0ABQ2Q9L6</accession>
<comment type="caution">
    <text evidence="4">The sequence shown here is derived from an EMBL/GenBank/DDBJ whole genome shotgun (WGS) entry which is preliminary data.</text>
</comment>
<sequence length="160" mass="18431">MTTQITPADLCPCGSQQSYQQCCLPLHVNQLVAQSPEQLMRSRYCAFVVAQFDYLLVTHHPDYRQGLTIEQLAQSNTHWLGLQVISTKQLATTGEVTFKAWYIEDKQIDAIYEQSSFVLQQGRWFYTEGKQMHTKLPERNEPCICHSGKKFKQCCAKLTH</sequence>
<evidence type="ECO:0000256" key="2">
    <source>
        <dbReference type="HAMAP-Rule" id="MF_00612"/>
    </source>
</evidence>
<dbReference type="SUPFAM" id="SSF103642">
    <property type="entry name" value="Sec-C motif"/>
    <property type="match status" value="1"/>
</dbReference>
<dbReference type="PANTHER" id="PTHR33747">
    <property type="entry name" value="UPF0225 PROTEIN SCO1677"/>
    <property type="match status" value="1"/>
</dbReference>
<dbReference type="Gene3D" id="3.10.450.50">
    <property type="match status" value="1"/>
</dbReference>
<dbReference type="HAMAP" id="MF_00612">
    <property type="entry name" value="UPF0225"/>
    <property type="match status" value="1"/>
</dbReference>
<proteinExistence type="inferred from homology"/>
<dbReference type="InterPro" id="IPR032710">
    <property type="entry name" value="NTF2-like_dom_sf"/>
</dbReference>
<dbReference type="Pfam" id="PF17775">
    <property type="entry name" value="YchJ_M-like"/>
    <property type="match status" value="1"/>
</dbReference>
<gene>
    <name evidence="4" type="ORF">GCM10009409_25200</name>
</gene>